<dbReference type="Gene3D" id="2.170.120.40">
    <property type="entry name" value="YbbR-like domain"/>
    <property type="match status" value="2"/>
</dbReference>
<name>A0A379C495_9FIRM</name>
<dbReference type="Proteomes" id="UP000255517">
    <property type="component" value="Unassembled WGS sequence"/>
</dbReference>
<evidence type="ECO:0000313" key="1">
    <source>
        <dbReference type="EMBL" id="SUB57054.1"/>
    </source>
</evidence>
<accession>A0A379C495</accession>
<dbReference type="InterPro" id="IPR012505">
    <property type="entry name" value="YbbR"/>
</dbReference>
<proteinExistence type="predicted"/>
<dbReference type="PANTHER" id="PTHR37804:SF1">
    <property type="entry name" value="CDAA REGULATORY PROTEIN CDAR"/>
    <property type="match status" value="1"/>
</dbReference>
<dbReference type="InterPro" id="IPR053154">
    <property type="entry name" value="c-di-AMP_regulator"/>
</dbReference>
<reference evidence="1 2" key="1">
    <citation type="submission" date="2018-06" db="EMBL/GenBank/DDBJ databases">
        <authorList>
            <consortium name="Pathogen Informatics"/>
            <person name="Doyle S."/>
        </authorList>
    </citation>
    <scope>NUCLEOTIDE SEQUENCE [LARGE SCALE GENOMIC DNA]</scope>
    <source>
        <strain evidence="1 2">NCTC13149</strain>
    </source>
</reference>
<sequence>MKSNNRREWMFRILSLLFAILLWAYVRNESNVLEIKTIRNVPVTYEGMDDLKDRGYIIISPKETKINVTVEAYSNTMPYVKDSISAKVDLKDYKDGEFSLPISVSSIQSDVKIKRFDQTTIPFKIDKRSSQTFYANIKALGKPADDYSLGKIADSERVTISGASTYVSQIEKVEAIVNVGNLKKTDYVKADVKAFDADGREIDNLTIEPSTIQVEVPILKSKSVPIKLNIVGDIPKNVNLDKFFVEPETVTIIGNSDLIDSIDQIESKEITLDQIREGSNTISLILPKNISLVDPKLTFKVIDGDNQLGNNGKNLVIKKDNINLLNTDAKFSYNISLDSDIILKYNGQTDRDLTTDELNLNVDLKDAKNSGEYPLNYVLPQGFNLVSINPKVVHIDIKEK</sequence>
<dbReference type="AlphaFoldDB" id="A0A379C495"/>
<dbReference type="RefSeq" id="WP_019034521.1">
    <property type="nucleotide sequence ID" value="NZ_JBBNGY010000002.1"/>
</dbReference>
<protein>
    <submittedName>
        <fullName evidence="1">Uncharacterized protein conserved in bacteria</fullName>
    </submittedName>
</protein>
<dbReference type="PANTHER" id="PTHR37804">
    <property type="entry name" value="CDAA REGULATORY PROTEIN CDAR"/>
    <property type="match status" value="1"/>
</dbReference>
<dbReference type="EMBL" id="UGSZ01000001">
    <property type="protein sequence ID" value="SUB57054.1"/>
    <property type="molecule type" value="Genomic_DNA"/>
</dbReference>
<evidence type="ECO:0000313" key="2">
    <source>
        <dbReference type="Proteomes" id="UP000255517"/>
    </source>
</evidence>
<dbReference type="Gene3D" id="2.170.120.30">
    <property type="match status" value="1"/>
</dbReference>
<organism evidence="1 2">
    <name type="scientific">Peptoniphilus lacrimalis</name>
    <dbReference type="NCBI Taxonomy" id="33031"/>
    <lineage>
        <taxon>Bacteria</taxon>
        <taxon>Bacillati</taxon>
        <taxon>Bacillota</taxon>
        <taxon>Tissierellia</taxon>
        <taxon>Tissierellales</taxon>
        <taxon>Peptoniphilaceae</taxon>
        <taxon>Peptoniphilus</taxon>
    </lineage>
</organism>
<dbReference type="STRING" id="1122949.GCA_000378725_00612"/>
<gene>
    <name evidence="1" type="ORF">NCTC13149_00869</name>
</gene>
<dbReference type="Pfam" id="PF07949">
    <property type="entry name" value="YbbR"/>
    <property type="match status" value="2"/>
</dbReference>